<sequence length="38" mass="4595">MFNWKRHLRVLVSYSVHTLTIISKFHQKVILCCTRPTH</sequence>
<accession>A0AAE9HH40</accession>
<evidence type="ECO:0000313" key="1">
    <source>
        <dbReference type="EMBL" id="UPU16163.1"/>
    </source>
</evidence>
<reference evidence="1" key="1">
    <citation type="submission" date="2022-03" db="EMBL/GenBank/DDBJ databases">
        <authorList>
            <person name="Ragab S."/>
            <person name="Abdelmoteleb M."/>
            <person name="El-Shibiny A."/>
        </authorList>
    </citation>
    <scope>NUCLEOTIDE SEQUENCE</scope>
</reference>
<protein>
    <submittedName>
        <fullName evidence="1">Uncharacterized protein</fullName>
    </submittedName>
</protein>
<proteinExistence type="predicted"/>
<dbReference type="EMBL" id="ON086804">
    <property type="protein sequence ID" value="UPU16163.1"/>
    <property type="molecule type" value="Genomic_DNA"/>
</dbReference>
<dbReference type="Proteomes" id="UP000830967">
    <property type="component" value="Segment"/>
</dbReference>
<keyword evidence="2" id="KW-1185">Reference proteome</keyword>
<organism evidence="1 2">
    <name type="scientific">Escherichia phage ZCEC13</name>
    <dbReference type="NCBI Taxonomy" id="2935866"/>
    <lineage>
        <taxon>Viruses</taxon>
        <taxon>Duplodnaviria</taxon>
        <taxon>Heunggongvirae</taxon>
        <taxon>Uroviricota</taxon>
        <taxon>Caudoviricetes</taxon>
        <taxon>Jameshumphriesvirinae</taxon>
        <taxon>Zewailvirus</taxon>
        <taxon>Zewailvirus ZCEC13</taxon>
    </lineage>
</organism>
<name>A0AAE9HH40_9CAUD</name>
<evidence type="ECO:0000313" key="2">
    <source>
        <dbReference type="Proteomes" id="UP000830967"/>
    </source>
</evidence>